<dbReference type="SMART" id="SM00267">
    <property type="entry name" value="GGDEF"/>
    <property type="match status" value="1"/>
</dbReference>
<dbReference type="CDD" id="cd01949">
    <property type="entry name" value="GGDEF"/>
    <property type="match status" value="1"/>
</dbReference>
<dbReference type="CDD" id="cd00130">
    <property type="entry name" value="PAS"/>
    <property type="match status" value="1"/>
</dbReference>
<evidence type="ECO:0000259" key="2">
    <source>
        <dbReference type="PROSITE" id="PS50113"/>
    </source>
</evidence>
<feature type="region of interest" description="Disordered" evidence="1">
    <location>
        <begin position="24"/>
        <end position="57"/>
    </location>
</feature>
<accession>A0A4Q2UEH8</accession>
<evidence type="ECO:0000256" key="1">
    <source>
        <dbReference type="SAM" id="MobiDB-lite"/>
    </source>
</evidence>
<dbReference type="InterPro" id="IPR000700">
    <property type="entry name" value="PAS-assoc_C"/>
</dbReference>
<dbReference type="EMBL" id="QYBB01000002">
    <property type="protein sequence ID" value="RYC33506.1"/>
    <property type="molecule type" value="Genomic_DNA"/>
</dbReference>
<dbReference type="SUPFAM" id="SSF55073">
    <property type="entry name" value="Nucleotide cyclase"/>
    <property type="match status" value="1"/>
</dbReference>
<dbReference type="InterPro" id="IPR035965">
    <property type="entry name" value="PAS-like_dom_sf"/>
</dbReference>
<dbReference type="InterPro" id="IPR000160">
    <property type="entry name" value="GGDEF_dom"/>
</dbReference>
<feature type="domain" description="GGDEF" evidence="3">
    <location>
        <begin position="344"/>
        <end position="475"/>
    </location>
</feature>
<feature type="domain" description="PAC" evidence="2">
    <location>
        <begin position="261"/>
        <end position="313"/>
    </location>
</feature>
<dbReference type="InterPro" id="IPR013656">
    <property type="entry name" value="PAS_4"/>
</dbReference>
<reference evidence="4 5" key="1">
    <citation type="submission" date="2018-12" db="EMBL/GenBank/DDBJ databases">
        <authorList>
            <person name="Grouzdev D.S."/>
            <person name="Krutkina M.S."/>
        </authorList>
    </citation>
    <scope>NUCLEOTIDE SEQUENCE [LARGE SCALE GENOMIC DNA]</scope>
    <source>
        <strain evidence="4 5">RmlP026</strain>
    </source>
</reference>
<dbReference type="SMART" id="SM00086">
    <property type="entry name" value="PAC"/>
    <property type="match status" value="2"/>
</dbReference>
<dbReference type="PROSITE" id="PS50113">
    <property type="entry name" value="PAC"/>
    <property type="match status" value="2"/>
</dbReference>
<dbReference type="InterPro" id="IPR043128">
    <property type="entry name" value="Rev_trsase/Diguanyl_cyclase"/>
</dbReference>
<dbReference type="Proteomes" id="UP000290759">
    <property type="component" value="Unassembled WGS sequence"/>
</dbReference>
<dbReference type="Gene3D" id="3.30.450.20">
    <property type="entry name" value="PAS domain"/>
    <property type="match status" value="2"/>
</dbReference>
<dbReference type="NCBIfam" id="TIGR00229">
    <property type="entry name" value="sensory_box"/>
    <property type="match status" value="2"/>
</dbReference>
<dbReference type="NCBIfam" id="TIGR00254">
    <property type="entry name" value="GGDEF"/>
    <property type="match status" value="1"/>
</dbReference>
<dbReference type="PROSITE" id="PS50887">
    <property type="entry name" value="GGDEF"/>
    <property type="match status" value="1"/>
</dbReference>
<feature type="domain" description="PAC" evidence="2">
    <location>
        <begin position="133"/>
        <end position="187"/>
    </location>
</feature>
<dbReference type="InterPro" id="IPR029787">
    <property type="entry name" value="Nucleotide_cyclase"/>
</dbReference>
<keyword evidence="5" id="KW-1185">Reference proteome</keyword>
<dbReference type="SUPFAM" id="SSF55785">
    <property type="entry name" value="PYP-like sensor domain (PAS domain)"/>
    <property type="match status" value="2"/>
</dbReference>
<dbReference type="PANTHER" id="PTHR44757">
    <property type="entry name" value="DIGUANYLATE CYCLASE DGCP"/>
    <property type="match status" value="1"/>
</dbReference>
<organism evidence="4 5">
    <name type="scientific">Lichenibacterium minor</name>
    <dbReference type="NCBI Taxonomy" id="2316528"/>
    <lineage>
        <taxon>Bacteria</taxon>
        <taxon>Pseudomonadati</taxon>
        <taxon>Pseudomonadota</taxon>
        <taxon>Alphaproteobacteria</taxon>
        <taxon>Hyphomicrobiales</taxon>
        <taxon>Lichenihabitantaceae</taxon>
        <taxon>Lichenibacterium</taxon>
    </lineage>
</organism>
<comment type="caution">
    <text evidence="4">The sequence shown here is derived from an EMBL/GenBank/DDBJ whole genome shotgun (WGS) entry which is preliminary data.</text>
</comment>
<evidence type="ECO:0000259" key="3">
    <source>
        <dbReference type="PROSITE" id="PS50887"/>
    </source>
</evidence>
<dbReference type="Pfam" id="PF08447">
    <property type="entry name" value="PAS_3"/>
    <property type="match status" value="1"/>
</dbReference>
<dbReference type="InterPro" id="IPR000014">
    <property type="entry name" value="PAS"/>
</dbReference>
<dbReference type="PANTHER" id="PTHR44757:SF2">
    <property type="entry name" value="BIOFILM ARCHITECTURE MAINTENANCE PROTEIN MBAA"/>
    <property type="match status" value="1"/>
</dbReference>
<gene>
    <name evidence="4" type="ORF">D3273_03280</name>
</gene>
<protein>
    <submittedName>
        <fullName evidence="4">Sensor domain-containing diguanylate cyclase</fullName>
    </submittedName>
</protein>
<dbReference type="AlphaFoldDB" id="A0A4Q2UEH8"/>
<reference evidence="4 5" key="2">
    <citation type="submission" date="2019-02" db="EMBL/GenBank/DDBJ databases">
        <title>'Lichenibacterium ramalinii' gen. nov. sp. nov., 'Lichenibacterium minor' gen. nov. sp. nov.</title>
        <authorList>
            <person name="Pankratov T."/>
        </authorList>
    </citation>
    <scope>NUCLEOTIDE SEQUENCE [LARGE SCALE GENOMIC DNA]</scope>
    <source>
        <strain evidence="4 5">RmlP026</strain>
    </source>
</reference>
<name>A0A4Q2UEH8_9HYPH</name>
<dbReference type="InterPro" id="IPR052155">
    <property type="entry name" value="Biofilm_reg_signaling"/>
</dbReference>
<proteinExistence type="predicted"/>
<evidence type="ECO:0000313" key="4">
    <source>
        <dbReference type="EMBL" id="RYC33506.1"/>
    </source>
</evidence>
<dbReference type="Pfam" id="PF00990">
    <property type="entry name" value="GGDEF"/>
    <property type="match status" value="1"/>
</dbReference>
<dbReference type="OrthoDB" id="9812260at2"/>
<dbReference type="InterPro" id="IPR001610">
    <property type="entry name" value="PAC"/>
</dbReference>
<evidence type="ECO:0000313" key="5">
    <source>
        <dbReference type="Proteomes" id="UP000290759"/>
    </source>
</evidence>
<sequence>MRARRGSAVGRGLSSMTGAVPQLPVRWERGAVPEGPPGPALTVEGQSDGSRSDRGPRFVPGDGMIDVEQIGAPAFSVAVAGDVFTYAGINRRLADVIGVAPADFVGQTPRSLLSPGYAEELLGHYRRCVGGRASVDFESFYDAPGGGRWWHTTVSPVFDAEDGPVVLLVGLSVDITSRKDIERRAGEVDARIALAMDLLEGGFWHYSIADRRFGISPQLSRLVAGPDAGLLDGPAYAGFVLPEDRAALDIGALVQGDAEASAAEYRLRTSVGDLRWMSCRRRLTRDEAGRPENVVGVVVDITDQKLRQEVVAAEAATDSLTALTNRRGFDALGQRLAAGARDGGAFGLLLIDLDRFKPVNDTHGHAVGDAVLREVAARLRRHVRPGDVAARLGGDEFAVLVPGATEDVLAGLARRIVGAVGRPVATSAGRVEIGASVGAALWRDADRTLAALAERADAALFAVKRDGRGAWRISA</sequence>
<dbReference type="InterPro" id="IPR013655">
    <property type="entry name" value="PAS_fold_3"/>
</dbReference>
<dbReference type="Pfam" id="PF08448">
    <property type="entry name" value="PAS_4"/>
    <property type="match status" value="1"/>
</dbReference>
<dbReference type="Gene3D" id="3.30.70.270">
    <property type="match status" value="1"/>
</dbReference>